<evidence type="ECO:0000313" key="2">
    <source>
        <dbReference type="EMBL" id="ORZ32764.1"/>
    </source>
</evidence>
<dbReference type="AlphaFoldDB" id="A0A1Y2HFH7"/>
<reference evidence="2 3" key="1">
    <citation type="submission" date="2016-07" db="EMBL/GenBank/DDBJ databases">
        <title>Pervasive Adenine N6-methylation of Active Genes in Fungi.</title>
        <authorList>
            <consortium name="DOE Joint Genome Institute"/>
            <person name="Mondo S.J."/>
            <person name="Dannebaum R.O."/>
            <person name="Kuo R.C."/>
            <person name="Labutti K."/>
            <person name="Haridas S."/>
            <person name="Kuo A."/>
            <person name="Salamov A."/>
            <person name="Ahrendt S.R."/>
            <person name="Lipzen A."/>
            <person name="Sullivan W."/>
            <person name="Andreopoulos W.B."/>
            <person name="Clum A."/>
            <person name="Lindquist E."/>
            <person name="Daum C."/>
            <person name="Ramamoorthy G.K."/>
            <person name="Gryganskyi A."/>
            <person name="Culley D."/>
            <person name="Magnuson J.K."/>
            <person name="James T.Y."/>
            <person name="O'Malley M.A."/>
            <person name="Stajich J.E."/>
            <person name="Spatafora J.W."/>
            <person name="Visel A."/>
            <person name="Grigoriev I.V."/>
        </authorList>
    </citation>
    <scope>NUCLEOTIDE SEQUENCE [LARGE SCALE GENOMIC DNA]</scope>
    <source>
        <strain evidence="2 3">PL171</strain>
    </source>
</reference>
<sequence length="566" mass="60111">MASTKDRFPCTGIEACRLRYLKFACVNEPATIEFYQTLGMTLDGRSTFGRNHYVFRMSYRTSSPEFNENSLQLHFEVIKPPIDPNAASGAGDTHASTPAAGSPSSLAVVASPASSSSGGAVDAVDAASALAGPVLFDRTCPRDYLIVYMHFLPRVIKRLHAKGFRALLGMQTVMDNIHYAIYLDPNGVEVRLMELPDVHLNEVASWFARIGYYVAQVPHADEFRHYLESLFSKQRRTTAMLRALQQAPAADASALASVAASGAPSTATTTSNYLKANIATALGAGGPGGPGASGATAKRANAADRFYQRDGIRLVDAEDIATGLQQTKYLWFGQLNRDKMGTLCISERTGAGEGDDPKAVTVVTANPAVRRNHRLVAIGIEVGCTVDQAVSQIVREAPECLIVQDERWKVQDVGYIARARGMYAFIFELVSTQDPFPGEPAFIRLNMQQHLLQPNGAGGKRGFGAGSSLGIMRTGTANSSGSGRAADPYINFNQPLRATLSESALCRPAVWTGGGPEGVLRPVMVNGVDVASAGGGGDGTSLGGSVAGSRPGTRGGVSGMKRRKSM</sequence>
<feature type="compositionally biased region" description="Gly residues" evidence="1">
    <location>
        <begin position="536"/>
        <end position="546"/>
    </location>
</feature>
<dbReference type="Proteomes" id="UP000193411">
    <property type="component" value="Unassembled WGS sequence"/>
</dbReference>
<gene>
    <name evidence="2" type="ORF">BCR44DRAFT_145432</name>
</gene>
<evidence type="ECO:0000256" key="1">
    <source>
        <dbReference type="SAM" id="MobiDB-lite"/>
    </source>
</evidence>
<dbReference type="OrthoDB" id="5557314at2759"/>
<organism evidence="2 3">
    <name type="scientific">Catenaria anguillulae PL171</name>
    <dbReference type="NCBI Taxonomy" id="765915"/>
    <lineage>
        <taxon>Eukaryota</taxon>
        <taxon>Fungi</taxon>
        <taxon>Fungi incertae sedis</taxon>
        <taxon>Blastocladiomycota</taxon>
        <taxon>Blastocladiomycetes</taxon>
        <taxon>Blastocladiales</taxon>
        <taxon>Catenariaceae</taxon>
        <taxon>Catenaria</taxon>
    </lineage>
</organism>
<dbReference type="EMBL" id="MCFL01000042">
    <property type="protein sequence ID" value="ORZ32764.1"/>
    <property type="molecule type" value="Genomic_DNA"/>
</dbReference>
<evidence type="ECO:0000313" key="3">
    <source>
        <dbReference type="Proteomes" id="UP000193411"/>
    </source>
</evidence>
<name>A0A1Y2HFH7_9FUNG</name>
<proteinExistence type="predicted"/>
<keyword evidence="3" id="KW-1185">Reference proteome</keyword>
<comment type="caution">
    <text evidence="2">The sequence shown here is derived from an EMBL/GenBank/DDBJ whole genome shotgun (WGS) entry which is preliminary data.</text>
</comment>
<protein>
    <submittedName>
        <fullName evidence="2">Uncharacterized protein</fullName>
    </submittedName>
</protein>
<feature type="non-terminal residue" evidence="2">
    <location>
        <position position="566"/>
    </location>
</feature>
<feature type="region of interest" description="Disordered" evidence="1">
    <location>
        <begin position="536"/>
        <end position="566"/>
    </location>
</feature>
<accession>A0A1Y2HFH7</accession>